<dbReference type="RefSeq" id="WP_112098249.1">
    <property type="nucleotide sequence ID" value="NZ_QMBP01000006.1"/>
</dbReference>
<evidence type="ECO:0008006" key="3">
    <source>
        <dbReference type="Google" id="ProtNLM"/>
    </source>
</evidence>
<dbReference type="Proteomes" id="UP000251558">
    <property type="component" value="Unassembled WGS sequence"/>
</dbReference>
<dbReference type="EMBL" id="QMBP01000006">
    <property type="protein sequence ID" value="RAZ90176.1"/>
    <property type="molecule type" value="Genomic_DNA"/>
</dbReference>
<proteinExistence type="predicted"/>
<dbReference type="OrthoDB" id="8085334at2"/>
<sequence>MPYTVIWYDRKGIVEKVIFDAEKTAKDHAIAMFQTRKGDDGVICVEVRKDSGSVVFSHAEN</sequence>
<comment type="caution">
    <text evidence="1">The sequence shown here is derived from an EMBL/GenBank/DDBJ whole genome shotgun (WGS) entry which is preliminary data.</text>
</comment>
<evidence type="ECO:0000313" key="1">
    <source>
        <dbReference type="EMBL" id="RAZ90176.1"/>
    </source>
</evidence>
<keyword evidence="2" id="KW-1185">Reference proteome</keyword>
<protein>
    <recommendedName>
        <fullName evidence="3">DUF2188 domain-containing protein</fullName>
    </recommendedName>
</protein>
<evidence type="ECO:0000313" key="2">
    <source>
        <dbReference type="Proteomes" id="UP000251558"/>
    </source>
</evidence>
<reference evidence="2" key="1">
    <citation type="submission" date="2018-06" db="EMBL/GenBank/DDBJ databases">
        <authorList>
            <person name="Helene L.C."/>
            <person name="Dall'Agnol R."/>
            <person name="Delamuta J.R."/>
            <person name="Hungria M."/>
        </authorList>
    </citation>
    <scope>NUCLEOTIDE SEQUENCE [LARGE SCALE GENOMIC DNA]</scope>
    <source>
        <strain evidence="2">AC99b</strain>
    </source>
</reference>
<organism evidence="1 2">
    <name type="scientific">Mesorhizobium hawassense</name>
    <dbReference type="NCBI Taxonomy" id="1209954"/>
    <lineage>
        <taxon>Bacteria</taxon>
        <taxon>Pseudomonadati</taxon>
        <taxon>Pseudomonadota</taxon>
        <taxon>Alphaproteobacteria</taxon>
        <taxon>Hyphomicrobiales</taxon>
        <taxon>Phyllobacteriaceae</taxon>
        <taxon>Mesorhizobium</taxon>
    </lineage>
</organism>
<accession>A0A330HN93</accession>
<name>A0A330HN93_9HYPH</name>
<dbReference type="AlphaFoldDB" id="A0A330HN93"/>
<reference evidence="1 2" key="2">
    <citation type="submission" date="2018-07" db="EMBL/GenBank/DDBJ databases">
        <title>Diversity of Mesorhizobium strains in Brazil.</title>
        <authorList>
            <person name="Helene L.C.F."/>
            <person name="Dall'Agnol R."/>
            <person name="Delamuta J.R.M."/>
            <person name="Hungria M."/>
        </authorList>
    </citation>
    <scope>NUCLEOTIDE SEQUENCE [LARGE SCALE GENOMIC DNA]</scope>
    <source>
        <strain evidence="1 2">AC99b</strain>
    </source>
</reference>
<gene>
    <name evidence="1" type="ORF">DPM33_15215</name>
</gene>